<dbReference type="AlphaFoldDB" id="A0A378MFW7"/>
<protein>
    <submittedName>
        <fullName evidence="2">Beta-glucoside kinase</fullName>
        <ecNumber evidence="2">2.7.1.85</ecNumber>
    </submittedName>
</protein>
<comment type="similarity">
    <text evidence="1">Belongs to the ROK (NagC/XylR) family.</text>
</comment>
<dbReference type="InterPro" id="IPR000600">
    <property type="entry name" value="ROK"/>
</dbReference>
<reference evidence="2 3" key="1">
    <citation type="submission" date="2018-06" db="EMBL/GenBank/DDBJ databases">
        <authorList>
            <consortium name="Pathogen Informatics"/>
            <person name="Doyle S."/>
        </authorList>
    </citation>
    <scope>NUCLEOTIDE SEQUENCE [LARGE SCALE GENOMIC DNA]</scope>
    <source>
        <strain evidence="3">NCTC 10815</strain>
    </source>
</reference>
<keyword evidence="2" id="KW-0418">Kinase</keyword>
<evidence type="ECO:0000256" key="1">
    <source>
        <dbReference type="ARBA" id="ARBA00006479"/>
    </source>
</evidence>
<gene>
    <name evidence="2" type="primary">bglK_3</name>
    <name evidence="2" type="ORF">NCTC10815_02635</name>
</gene>
<dbReference type="Pfam" id="PF00480">
    <property type="entry name" value="ROK"/>
    <property type="match status" value="1"/>
</dbReference>
<organism evidence="2 3">
    <name type="scientific">Listeria grayi</name>
    <name type="common">Listeria murrayi</name>
    <dbReference type="NCBI Taxonomy" id="1641"/>
    <lineage>
        <taxon>Bacteria</taxon>
        <taxon>Bacillati</taxon>
        <taxon>Bacillota</taxon>
        <taxon>Bacilli</taxon>
        <taxon>Bacillales</taxon>
        <taxon>Listeriaceae</taxon>
        <taxon>Listeria</taxon>
    </lineage>
</organism>
<sequence>MSYYVGIDIGGTYVKYGVIDNLGKLVESGKIPTRYESEALLTDLKKITKTYQQTYSIIGVGVSTPGIINDEGYMQTAGAIKGFIGIQLADLLSTELGLPVHVESDGKAAAAAEKWIGNARHEANFVCLTLGTAVGGAIYINHQLYRGLGGLAGEFGLSLVGRSKSYKEEAAARYSGVVAGLCRNYSIKVQERVLEAEEIFRRRDNGDKIAADCIAEFYHDVALLVVNVAVTVAPDVILIGGGISANEAVIEAIQSAYQEICQSYSTLGLIQMPRLLPCSLHNHAGMIGAVYLLKQAHS</sequence>
<name>A0A378MFW7_LISGR</name>
<accession>A0A378MFW7</accession>
<proteinExistence type="inferred from homology"/>
<dbReference type="GO" id="GO:0047700">
    <property type="term" value="F:beta-glucoside kinase activity"/>
    <property type="evidence" value="ECO:0007669"/>
    <property type="project" value="UniProtKB-EC"/>
</dbReference>
<dbReference type="PANTHER" id="PTHR18964">
    <property type="entry name" value="ROK (REPRESSOR, ORF, KINASE) FAMILY"/>
    <property type="match status" value="1"/>
</dbReference>
<keyword evidence="2" id="KW-0808">Transferase</keyword>
<evidence type="ECO:0000313" key="3">
    <source>
        <dbReference type="Proteomes" id="UP000254879"/>
    </source>
</evidence>
<dbReference type="EC" id="2.7.1.85" evidence="2"/>
<dbReference type="PANTHER" id="PTHR18964:SF165">
    <property type="entry name" value="BETA-GLUCOSIDE KINASE"/>
    <property type="match status" value="1"/>
</dbReference>
<dbReference type="Proteomes" id="UP000254879">
    <property type="component" value="Unassembled WGS sequence"/>
</dbReference>
<dbReference type="InterPro" id="IPR043129">
    <property type="entry name" value="ATPase_NBD"/>
</dbReference>
<evidence type="ECO:0000313" key="2">
    <source>
        <dbReference type="EMBL" id="STY45260.1"/>
    </source>
</evidence>
<dbReference type="Gene3D" id="3.30.420.40">
    <property type="match status" value="2"/>
</dbReference>
<dbReference type="EMBL" id="UGPG01000001">
    <property type="protein sequence ID" value="STY45260.1"/>
    <property type="molecule type" value="Genomic_DNA"/>
</dbReference>
<dbReference type="SUPFAM" id="SSF53067">
    <property type="entry name" value="Actin-like ATPase domain"/>
    <property type="match status" value="1"/>
</dbReference>
<dbReference type="RefSeq" id="WP_115346246.1">
    <property type="nucleotide sequence ID" value="NZ_UGPG01000001.1"/>
</dbReference>